<dbReference type="InterPro" id="IPR027417">
    <property type="entry name" value="P-loop_NTPase"/>
</dbReference>
<proteinExistence type="predicted"/>
<evidence type="ECO:0000256" key="1">
    <source>
        <dbReference type="ARBA" id="ARBA00022448"/>
    </source>
</evidence>
<dbReference type="Gene3D" id="3.40.50.300">
    <property type="entry name" value="P-loop containing nucleotide triphosphate hydrolases"/>
    <property type="match status" value="1"/>
</dbReference>
<dbReference type="PANTHER" id="PTHR42781:SF4">
    <property type="entry name" value="SPERMIDINE_PUTRESCINE IMPORT ATP-BINDING PROTEIN POTA"/>
    <property type="match status" value="1"/>
</dbReference>
<dbReference type="GO" id="GO:0005524">
    <property type="term" value="F:ATP binding"/>
    <property type="evidence" value="ECO:0007669"/>
    <property type="project" value="UniProtKB-KW"/>
</dbReference>
<dbReference type="GO" id="GO:0016887">
    <property type="term" value="F:ATP hydrolysis activity"/>
    <property type="evidence" value="ECO:0007669"/>
    <property type="project" value="InterPro"/>
</dbReference>
<dbReference type="AlphaFoldDB" id="A0A930H2V4"/>
<dbReference type="InterPro" id="IPR050093">
    <property type="entry name" value="ABC_SmlMolc_Importer"/>
</dbReference>
<accession>A0A930H2V4</accession>
<reference evidence="3" key="1">
    <citation type="submission" date="2020-04" db="EMBL/GenBank/DDBJ databases">
        <title>Deep metagenomics examines the oral microbiome during advanced dental caries in children, revealing novel taxa and co-occurrences with host molecules.</title>
        <authorList>
            <person name="Baker J.L."/>
            <person name="Morton J.T."/>
            <person name="Dinis M."/>
            <person name="Alvarez R."/>
            <person name="Tran N.C."/>
            <person name="Knight R."/>
            <person name="Edlund A."/>
        </authorList>
    </citation>
    <scope>NUCLEOTIDE SEQUENCE</scope>
    <source>
        <strain evidence="3">JCVI_48_bin.5</strain>
    </source>
</reference>
<dbReference type="InterPro" id="IPR003439">
    <property type="entry name" value="ABC_transporter-like_ATP-bd"/>
</dbReference>
<evidence type="ECO:0000313" key="4">
    <source>
        <dbReference type="Proteomes" id="UP000780721"/>
    </source>
</evidence>
<comment type="caution">
    <text evidence="3">The sequence shown here is derived from an EMBL/GenBank/DDBJ whole genome shotgun (WGS) entry which is preliminary data.</text>
</comment>
<evidence type="ECO:0000313" key="3">
    <source>
        <dbReference type="EMBL" id="MBF1304494.1"/>
    </source>
</evidence>
<dbReference type="EMBL" id="JABZRB010000016">
    <property type="protein sequence ID" value="MBF1304494.1"/>
    <property type="molecule type" value="Genomic_DNA"/>
</dbReference>
<dbReference type="PANTHER" id="PTHR42781">
    <property type="entry name" value="SPERMIDINE/PUTRESCINE IMPORT ATP-BINDING PROTEIN POTA"/>
    <property type="match status" value="1"/>
</dbReference>
<name>A0A930H2V4_9FIRM</name>
<dbReference type="Pfam" id="PF00005">
    <property type="entry name" value="ABC_tran"/>
    <property type="match status" value="1"/>
</dbReference>
<organism evidence="3 4">
    <name type="scientific">Oribacterium sinus</name>
    <dbReference type="NCBI Taxonomy" id="237576"/>
    <lineage>
        <taxon>Bacteria</taxon>
        <taxon>Bacillati</taxon>
        <taxon>Bacillota</taxon>
        <taxon>Clostridia</taxon>
        <taxon>Lachnospirales</taxon>
        <taxon>Lachnospiraceae</taxon>
        <taxon>Oribacterium</taxon>
    </lineage>
</organism>
<sequence length="156" mass="17311">MEKAEQSSFCKLSFQLPLDSFLLDIHFSSNKKRIGILGASGSGKSMCLKSIAGIVTPKQGEILLGDSCLFSSSKKINLPPQKRRIGYLFQSYALFPHLTVWDNIAIAMQGKENKESKSEQIFALLRKMELSGLEKRFPAELSGGQQQRVALARIFA</sequence>
<feature type="non-terminal residue" evidence="3">
    <location>
        <position position="156"/>
    </location>
</feature>
<keyword evidence="1" id="KW-0813">Transport</keyword>
<keyword evidence="3" id="KW-0067">ATP-binding</keyword>
<evidence type="ECO:0000259" key="2">
    <source>
        <dbReference type="Pfam" id="PF00005"/>
    </source>
</evidence>
<keyword evidence="3" id="KW-0547">Nucleotide-binding</keyword>
<dbReference type="Proteomes" id="UP000780721">
    <property type="component" value="Unassembled WGS sequence"/>
</dbReference>
<gene>
    <name evidence="3" type="ORF">HXM91_01215</name>
</gene>
<protein>
    <submittedName>
        <fullName evidence="3">ATP-binding cassette domain-containing protein</fullName>
    </submittedName>
</protein>
<dbReference type="SUPFAM" id="SSF52540">
    <property type="entry name" value="P-loop containing nucleoside triphosphate hydrolases"/>
    <property type="match status" value="1"/>
</dbReference>
<feature type="domain" description="ABC transporter" evidence="2">
    <location>
        <begin position="30"/>
        <end position="155"/>
    </location>
</feature>